<proteinExistence type="predicted"/>
<dbReference type="Proteomes" id="UP000886998">
    <property type="component" value="Unassembled WGS sequence"/>
</dbReference>
<comment type="caution">
    <text evidence="1">The sequence shown here is derived from an EMBL/GenBank/DDBJ whole genome shotgun (WGS) entry which is preliminary data.</text>
</comment>
<organism evidence="1 2">
    <name type="scientific">Trichonephila inaurata madagascariensis</name>
    <dbReference type="NCBI Taxonomy" id="2747483"/>
    <lineage>
        <taxon>Eukaryota</taxon>
        <taxon>Metazoa</taxon>
        <taxon>Ecdysozoa</taxon>
        <taxon>Arthropoda</taxon>
        <taxon>Chelicerata</taxon>
        <taxon>Arachnida</taxon>
        <taxon>Araneae</taxon>
        <taxon>Araneomorphae</taxon>
        <taxon>Entelegynae</taxon>
        <taxon>Araneoidea</taxon>
        <taxon>Nephilidae</taxon>
        <taxon>Trichonephila</taxon>
        <taxon>Trichonephila inaurata</taxon>
    </lineage>
</organism>
<sequence>MKRDAVFVESETLGVSLFEDSVGYICDFFDGYWSGMDAKNSSHWKSVEAAEEKVPTKALSAQAVRSCTPIHIVLRSSDGFLSPSSSRR</sequence>
<dbReference type="AlphaFoldDB" id="A0A8X6Y6E8"/>
<keyword evidence="2" id="KW-1185">Reference proteome</keyword>
<accession>A0A8X6Y6E8</accession>
<evidence type="ECO:0000313" key="2">
    <source>
        <dbReference type="Proteomes" id="UP000886998"/>
    </source>
</evidence>
<evidence type="ECO:0000313" key="1">
    <source>
        <dbReference type="EMBL" id="GFY66956.1"/>
    </source>
</evidence>
<dbReference type="EMBL" id="BMAV01016309">
    <property type="protein sequence ID" value="GFY66956.1"/>
    <property type="molecule type" value="Genomic_DNA"/>
</dbReference>
<name>A0A8X6Y6E8_9ARAC</name>
<reference evidence="1" key="1">
    <citation type="submission" date="2020-08" db="EMBL/GenBank/DDBJ databases">
        <title>Multicomponent nature underlies the extraordinary mechanical properties of spider dragline silk.</title>
        <authorList>
            <person name="Kono N."/>
            <person name="Nakamura H."/>
            <person name="Mori M."/>
            <person name="Yoshida Y."/>
            <person name="Ohtoshi R."/>
            <person name="Malay A.D."/>
            <person name="Moran D.A.P."/>
            <person name="Tomita M."/>
            <person name="Numata K."/>
            <person name="Arakawa K."/>
        </authorList>
    </citation>
    <scope>NUCLEOTIDE SEQUENCE</scope>
</reference>
<protein>
    <submittedName>
        <fullName evidence="1">Uncharacterized protein</fullName>
    </submittedName>
</protein>
<gene>
    <name evidence="1" type="ORF">TNIN_140761</name>
</gene>